<dbReference type="PATRIC" id="fig|1324261.3.peg.1714"/>
<dbReference type="EMBL" id="JLXW01000005">
    <property type="protein sequence ID" value="KBZ64317.1"/>
    <property type="molecule type" value="Genomic_DNA"/>
</dbReference>
<dbReference type="PROSITE" id="PS51729">
    <property type="entry name" value="GNAT_YJDJ"/>
    <property type="match status" value="1"/>
</dbReference>
<dbReference type="Gene3D" id="3.40.630.30">
    <property type="match status" value="1"/>
</dbReference>
<reference evidence="3 4" key="1">
    <citation type="submission" date="2014-04" db="EMBL/GenBank/DDBJ databases">
        <title>The Genome Sequence of Mycobacterium tuberculosis TKK-01-0051.</title>
        <authorList>
            <consortium name="The Broad Institute Genomics Platform"/>
            <consortium name="The Broad Institute Genome Sequencing Center for Infectious Disease"/>
            <person name="Earl A.M."/>
            <person name="Cohen K."/>
            <person name="Pym A."/>
            <person name="Bishai W."/>
            <person name="Maharaj K."/>
            <person name="Desjardins C."/>
            <person name="Abeel T."/>
            <person name="Young S."/>
            <person name="Zeng Q."/>
            <person name="Gargeya S."/>
            <person name="Abouelleil A."/>
            <person name="Alvarado L."/>
            <person name="Chapman S.B."/>
            <person name="Gainer-Dewar J."/>
            <person name="Goldberg J."/>
            <person name="Griggs A."/>
            <person name="Gujja S."/>
            <person name="Hansen M."/>
            <person name="Howarth C."/>
            <person name="Imamovic A."/>
            <person name="Larimer J."/>
            <person name="Murphy C."/>
            <person name="Naylor J."/>
            <person name="Pearson M."/>
            <person name="Poon T.W."/>
            <person name="Priest M."/>
            <person name="Roberts A."/>
            <person name="Saif S."/>
            <person name="Shea T."/>
            <person name="Sykes S."/>
            <person name="Wortman J."/>
            <person name="Nusbaum C."/>
            <person name="Birren B."/>
        </authorList>
    </citation>
    <scope>NUCLEOTIDE SEQUENCE [LARGE SCALE GENOMIC DNA]</scope>
    <source>
        <strain evidence="3 4">TKK-01-0051</strain>
    </source>
</reference>
<dbReference type="RefSeq" id="WP_234010071.1">
    <property type="nucleotide sequence ID" value="NZ_KK328284.1"/>
</dbReference>
<protein>
    <recommendedName>
        <fullName evidence="2">N-acetyltransferase domain-containing protein</fullName>
    </recommendedName>
</protein>
<evidence type="ECO:0000313" key="3">
    <source>
        <dbReference type="EMBL" id="KBZ64317.1"/>
    </source>
</evidence>
<dbReference type="AlphaFoldDB" id="A0A051U531"/>
<dbReference type="InterPro" id="IPR031165">
    <property type="entry name" value="GNAT_YJDJ"/>
</dbReference>
<keyword evidence="4" id="KW-1185">Reference proteome</keyword>
<evidence type="ECO:0000256" key="1">
    <source>
        <dbReference type="SAM" id="MobiDB-lite"/>
    </source>
</evidence>
<feature type="region of interest" description="Disordered" evidence="1">
    <location>
        <begin position="125"/>
        <end position="144"/>
    </location>
</feature>
<evidence type="ECO:0000313" key="4">
    <source>
        <dbReference type="Proteomes" id="UP000025947"/>
    </source>
</evidence>
<dbReference type="Proteomes" id="UP000025947">
    <property type="component" value="Unassembled WGS sequence"/>
</dbReference>
<dbReference type="Pfam" id="PF14542">
    <property type="entry name" value="Acetyltransf_CG"/>
    <property type="match status" value="1"/>
</dbReference>
<accession>A0A051U531</accession>
<organism evidence="3 4">
    <name type="scientific">Mycobacterium [tuberculosis] TKK-01-0051</name>
    <dbReference type="NCBI Taxonomy" id="1324261"/>
    <lineage>
        <taxon>Bacteria</taxon>
        <taxon>Bacillati</taxon>
        <taxon>Actinomycetota</taxon>
        <taxon>Actinomycetes</taxon>
        <taxon>Mycobacteriales</taxon>
        <taxon>Mycobacteriaceae</taxon>
        <taxon>Mycobacterium</taxon>
        <taxon>Mycobacterium avium complex (MAC)</taxon>
    </lineage>
</organism>
<name>A0A051U531_9MYCO</name>
<comment type="caution">
    <text evidence="3">The sequence shown here is derived from an EMBL/GenBank/DDBJ whole genome shotgun (WGS) entry which is preliminary data.</text>
</comment>
<dbReference type="InterPro" id="IPR016181">
    <property type="entry name" value="Acyl_CoA_acyltransferase"/>
</dbReference>
<sequence>MEGVSAVSESPTPMGSIERGADHGLLTIITDNAQEGRFEATVDDQVIGRQPYRRYRGHIVLMATEVDTQWRERGVSSAMIGGVLTLIRRAGHTVIPRCKITGDYILRHPEYRDLVTDQYQELLRPVSRPAAPGDRSNARLEGPS</sequence>
<dbReference type="SUPFAM" id="SSF55729">
    <property type="entry name" value="Acyl-CoA N-acyltransferases (Nat)"/>
    <property type="match status" value="1"/>
</dbReference>
<dbReference type="HOGENOM" id="CLU_132888_0_2_11"/>
<feature type="domain" description="N-acetyltransferase" evidence="2">
    <location>
        <begin position="30"/>
        <end position="116"/>
    </location>
</feature>
<evidence type="ECO:0000259" key="2">
    <source>
        <dbReference type="PROSITE" id="PS51729"/>
    </source>
</evidence>
<gene>
    <name evidence="3" type="ORF">K875_01702</name>
</gene>
<proteinExistence type="predicted"/>